<reference evidence="1" key="1">
    <citation type="submission" date="2022-07" db="EMBL/GenBank/DDBJ databases">
        <title>Phylogenomic reconstructions and comparative analyses of Kickxellomycotina fungi.</title>
        <authorList>
            <person name="Reynolds N.K."/>
            <person name="Stajich J.E."/>
            <person name="Barry K."/>
            <person name="Grigoriev I.V."/>
            <person name="Crous P."/>
            <person name="Smith M.E."/>
        </authorList>
    </citation>
    <scope>NUCLEOTIDE SEQUENCE</scope>
    <source>
        <strain evidence="1">Benny 63K</strain>
    </source>
</reference>
<keyword evidence="2" id="KW-1185">Reference proteome</keyword>
<protein>
    <submittedName>
        <fullName evidence="1">Uncharacterized protein</fullName>
    </submittedName>
</protein>
<dbReference type="Proteomes" id="UP001150581">
    <property type="component" value="Unassembled WGS sequence"/>
</dbReference>
<organism evidence="1 2">
    <name type="scientific">Kickxella alabastrina</name>
    <dbReference type="NCBI Taxonomy" id="61397"/>
    <lineage>
        <taxon>Eukaryota</taxon>
        <taxon>Fungi</taxon>
        <taxon>Fungi incertae sedis</taxon>
        <taxon>Zoopagomycota</taxon>
        <taxon>Kickxellomycotina</taxon>
        <taxon>Kickxellomycetes</taxon>
        <taxon>Kickxellales</taxon>
        <taxon>Kickxellaceae</taxon>
        <taxon>Kickxella</taxon>
    </lineage>
</organism>
<evidence type="ECO:0000313" key="2">
    <source>
        <dbReference type="Proteomes" id="UP001150581"/>
    </source>
</evidence>
<accession>A0ACC1I7G8</accession>
<name>A0ACC1I7G8_9FUNG</name>
<gene>
    <name evidence="1" type="ORF">LPJ66_008469</name>
</gene>
<comment type="caution">
    <text evidence="1">The sequence shown here is derived from an EMBL/GenBank/DDBJ whole genome shotgun (WGS) entry which is preliminary data.</text>
</comment>
<evidence type="ECO:0000313" key="1">
    <source>
        <dbReference type="EMBL" id="KAJ1888639.1"/>
    </source>
</evidence>
<sequence>MGSKSRKDRSRSRSPVRSRRERDQNEKRDIIPISQDDYFKLNASFRLWLLKEKDRYFEDMDTEKARRYFASFVRAWNDGRLRSKYYKQDGELANLSKSVVTKHSWGFAKKLDQELISGIKEEVYRSTHSGGNASANQAAVGRTKVETHGPTMPSRGERPAESEQLFNEEQRERDHLSRRQERWRAKEREELILDEVAPKETGRSALLAKKRTLNAMRKVGKTLDVEIPDEELYVDSGSDLAALKRDREVREKRRVGRRQLRSGEGEAERGSRLQEQMDKERSKVELLRAMALKSREQGLGMMGGNK</sequence>
<proteinExistence type="predicted"/>
<dbReference type="EMBL" id="JANBPG010001710">
    <property type="protein sequence ID" value="KAJ1888639.1"/>
    <property type="molecule type" value="Genomic_DNA"/>
</dbReference>